<dbReference type="Gene3D" id="2.10.70.10">
    <property type="entry name" value="Complement Module, domain 1"/>
    <property type="match status" value="2"/>
</dbReference>
<dbReference type="SUPFAM" id="SSF57535">
    <property type="entry name" value="Complement control module/SCR domain"/>
    <property type="match status" value="2"/>
</dbReference>
<protein>
    <recommendedName>
        <fullName evidence="7">Sushi domain-containing protein</fullName>
    </recommendedName>
</protein>
<dbReference type="CDD" id="cd00033">
    <property type="entry name" value="CCP"/>
    <property type="match status" value="2"/>
</dbReference>
<comment type="caution">
    <text evidence="6">Lacks conserved residue(s) required for the propagation of feature annotation.</text>
</comment>
<dbReference type="PANTHER" id="PTHR46393">
    <property type="entry name" value="SUSHI DOMAIN-CONTAINING PROTEIN"/>
    <property type="match status" value="1"/>
</dbReference>
<keyword evidence="4 6" id="KW-1015">Disulfide bond</keyword>
<dbReference type="SMART" id="SM00032">
    <property type="entry name" value="CCP"/>
    <property type="match status" value="2"/>
</dbReference>
<comment type="caution">
    <text evidence="8">The sequence shown here is derived from an EMBL/GenBank/DDBJ whole genome shotgun (WGS) entry which is preliminary data.</text>
</comment>
<evidence type="ECO:0000256" key="6">
    <source>
        <dbReference type="PROSITE-ProRule" id="PRU00302"/>
    </source>
</evidence>
<feature type="disulfide bond" evidence="6">
    <location>
        <begin position="85"/>
        <end position="112"/>
    </location>
</feature>
<evidence type="ECO:0000313" key="8">
    <source>
        <dbReference type="EMBL" id="KAK2181033.1"/>
    </source>
</evidence>
<evidence type="ECO:0000256" key="2">
    <source>
        <dbReference type="ARBA" id="ARBA00022729"/>
    </source>
</evidence>
<dbReference type="PROSITE" id="PS50923">
    <property type="entry name" value="SUSHI"/>
    <property type="match status" value="2"/>
</dbReference>
<dbReference type="AlphaFoldDB" id="A0AAD9L273"/>
<evidence type="ECO:0000256" key="3">
    <source>
        <dbReference type="ARBA" id="ARBA00022737"/>
    </source>
</evidence>
<dbReference type="Proteomes" id="UP001209878">
    <property type="component" value="Unassembled WGS sequence"/>
</dbReference>
<dbReference type="PANTHER" id="PTHR46393:SF7">
    <property type="entry name" value="COMPLEMENT C2"/>
    <property type="match status" value="1"/>
</dbReference>
<evidence type="ECO:0000259" key="7">
    <source>
        <dbReference type="PROSITE" id="PS50923"/>
    </source>
</evidence>
<feature type="domain" description="Sushi" evidence="7">
    <location>
        <begin position="115"/>
        <end position="177"/>
    </location>
</feature>
<name>A0AAD9L273_RIDPI</name>
<dbReference type="Pfam" id="PF00084">
    <property type="entry name" value="Sushi"/>
    <property type="match status" value="1"/>
</dbReference>
<dbReference type="InterPro" id="IPR000436">
    <property type="entry name" value="Sushi_SCR_CCP_dom"/>
</dbReference>
<dbReference type="InterPro" id="IPR035976">
    <property type="entry name" value="Sushi/SCR/CCP_sf"/>
</dbReference>
<accession>A0AAD9L273</accession>
<keyword evidence="1 6" id="KW-0768">Sushi</keyword>
<evidence type="ECO:0000256" key="1">
    <source>
        <dbReference type="ARBA" id="ARBA00022659"/>
    </source>
</evidence>
<keyword evidence="5" id="KW-0325">Glycoprotein</keyword>
<keyword evidence="2" id="KW-0732">Signal</keyword>
<evidence type="ECO:0000256" key="4">
    <source>
        <dbReference type="ARBA" id="ARBA00023157"/>
    </source>
</evidence>
<sequence>MALRALKGIYQTVPIYGASSTVRRRFHEGVHYVEYKAVDETGNFDSCAFSVSVKVIRCRALYNPLFGVLTCDASNVYGSTCSVSCIPGYSVVGDARIKCGRDRQWSGDIPFCRTTTCPDPGTPIGGARFCTTLTHAYGSVCNFDCSRGTKLIGHDRLICKSSGGRTFWSGPTPVCEEVVPPVVEYCPDNIQVTTGEPLTEVQRPNVIFRTTKGEVAPVVCTSFGKGLKNSFPLGTHHVTCTAFDPDFGDSASATQSVSSVGAAAERSLAVLARARRRVVNARHDMQALLSQGVRPAAL</sequence>
<dbReference type="EMBL" id="JAODUO010000414">
    <property type="protein sequence ID" value="KAK2181033.1"/>
    <property type="molecule type" value="Genomic_DNA"/>
</dbReference>
<organism evidence="8 9">
    <name type="scientific">Ridgeia piscesae</name>
    <name type="common">Tubeworm</name>
    <dbReference type="NCBI Taxonomy" id="27915"/>
    <lineage>
        <taxon>Eukaryota</taxon>
        <taxon>Metazoa</taxon>
        <taxon>Spiralia</taxon>
        <taxon>Lophotrochozoa</taxon>
        <taxon>Annelida</taxon>
        <taxon>Polychaeta</taxon>
        <taxon>Sedentaria</taxon>
        <taxon>Canalipalpata</taxon>
        <taxon>Sabellida</taxon>
        <taxon>Siboglinidae</taxon>
        <taxon>Ridgeia</taxon>
    </lineage>
</organism>
<keyword evidence="3" id="KW-0677">Repeat</keyword>
<reference evidence="8" key="1">
    <citation type="journal article" date="2023" name="Mol. Biol. Evol.">
        <title>Third-Generation Sequencing Reveals the Adaptive Role of the Epigenome in Three Deep-Sea Polychaetes.</title>
        <authorList>
            <person name="Perez M."/>
            <person name="Aroh O."/>
            <person name="Sun Y."/>
            <person name="Lan Y."/>
            <person name="Juniper S.K."/>
            <person name="Young C.R."/>
            <person name="Angers B."/>
            <person name="Qian P.Y."/>
        </authorList>
    </citation>
    <scope>NUCLEOTIDE SEQUENCE</scope>
    <source>
        <strain evidence="8">R07B-5</strain>
    </source>
</reference>
<proteinExistence type="predicted"/>
<evidence type="ECO:0000256" key="5">
    <source>
        <dbReference type="ARBA" id="ARBA00023180"/>
    </source>
</evidence>
<evidence type="ECO:0000313" key="9">
    <source>
        <dbReference type="Proteomes" id="UP001209878"/>
    </source>
</evidence>
<gene>
    <name evidence="8" type="ORF">NP493_414g01044</name>
</gene>
<feature type="domain" description="Sushi" evidence="7">
    <location>
        <begin position="56"/>
        <end position="114"/>
    </location>
</feature>
<keyword evidence="9" id="KW-1185">Reference proteome</keyword>